<dbReference type="OrthoDB" id="3650679at2759"/>
<evidence type="ECO:0000313" key="1">
    <source>
        <dbReference type="EMBL" id="KAF2445649.1"/>
    </source>
</evidence>
<keyword evidence="2" id="KW-1185">Reference proteome</keyword>
<reference evidence="1" key="1">
    <citation type="journal article" date="2020" name="Stud. Mycol.">
        <title>101 Dothideomycetes genomes: a test case for predicting lifestyles and emergence of pathogens.</title>
        <authorList>
            <person name="Haridas S."/>
            <person name="Albert R."/>
            <person name="Binder M."/>
            <person name="Bloem J."/>
            <person name="Labutti K."/>
            <person name="Salamov A."/>
            <person name="Andreopoulos B."/>
            <person name="Baker S."/>
            <person name="Barry K."/>
            <person name="Bills G."/>
            <person name="Bluhm B."/>
            <person name="Cannon C."/>
            <person name="Castanera R."/>
            <person name="Culley D."/>
            <person name="Daum C."/>
            <person name="Ezra D."/>
            <person name="Gonzalez J."/>
            <person name="Henrissat B."/>
            <person name="Kuo A."/>
            <person name="Liang C."/>
            <person name="Lipzen A."/>
            <person name="Lutzoni F."/>
            <person name="Magnuson J."/>
            <person name="Mondo S."/>
            <person name="Nolan M."/>
            <person name="Ohm R."/>
            <person name="Pangilinan J."/>
            <person name="Park H.-J."/>
            <person name="Ramirez L."/>
            <person name="Alfaro M."/>
            <person name="Sun H."/>
            <person name="Tritt A."/>
            <person name="Yoshinaga Y."/>
            <person name="Zwiers L.-H."/>
            <person name="Turgeon B."/>
            <person name="Goodwin S."/>
            <person name="Spatafora J."/>
            <person name="Crous P."/>
            <person name="Grigoriev I."/>
        </authorList>
    </citation>
    <scope>NUCLEOTIDE SEQUENCE</scope>
    <source>
        <strain evidence="1">CBS 690.94</strain>
    </source>
</reference>
<name>A0A9P4PMJ5_9PLEO</name>
<sequence>MADRGENSRKSATSPLLKLPGELRNRIYELVVASDKPVKVKYVASQGGTYAALTRVCSEIRKEFLPSKSSSPHVMLYISDSLRVQQRNARVAVAAKDFDFFVDTFCKTKANIRELVIRCSGNSNVDIETFIFVVVLAARFPDHFTVSSTAGSVSLRILFH</sequence>
<proteinExistence type="predicted"/>
<accession>A0A9P4PMJ5</accession>
<gene>
    <name evidence="1" type="ORF">P171DRAFT_512910</name>
</gene>
<comment type="caution">
    <text evidence="1">The sequence shown here is derived from an EMBL/GenBank/DDBJ whole genome shotgun (WGS) entry which is preliminary data.</text>
</comment>
<dbReference type="Proteomes" id="UP000799764">
    <property type="component" value="Unassembled WGS sequence"/>
</dbReference>
<protein>
    <recommendedName>
        <fullName evidence="3">F-box domain-containing protein</fullName>
    </recommendedName>
</protein>
<dbReference type="AlphaFoldDB" id="A0A9P4PMJ5"/>
<evidence type="ECO:0008006" key="3">
    <source>
        <dbReference type="Google" id="ProtNLM"/>
    </source>
</evidence>
<evidence type="ECO:0000313" key="2">
    <source>
        <dbReference type="Proteomes" id="UP000799764"/>
    </source>
</evidence>
<organism evidence="1 2">
    <name type="scientific">Karstenula rhodostoma CBS 690.94</name>
    <dbReference type="NCBI Taxonomy" id="1392251"/>
    <lineage>
        <taxon>Eukaryota</taxon>
        <taxon>Fungi</taxon>
        <taxon>Dikarya</taxon>
        <taxon>Ascomycota</taxon>
        <taxon>Pezizomycotina</taxon>
        <taxon>Dothideomycetes</taxon>
        <taxon>Pleosporomycetidae</taxon>
        <taxon>Pleosporales</taxon>
        <taxon>Massarineae</taxon>
        <taxon>Didymosphaeriaceae</taxon>
        <taxon>Karstenula</taxon>
    </lineage>
</organism>
<dbReference type="EMBL" id="MU001499">
    <property type="protein sequence ID" value="KAF2445649.1"/>
    <property type="molecule type" value="Genomic_DNA"/>
</dbReference>